<evidence type="ECO:0000256" key="3">
    <source>
        <dbReference type="ARBA" id="ARBA00022801"/>
    </source>
</evidence>
<dbReference type="Gene3D" id="3.20.20.140">
    <property type="entry name" value="Metal-dependent hydrolases"/>
    <property type="match status" value="1"/>
</dbReference>
<gene>
    <name evidence="5" type="ORF">KAK03_01735</name>
</gene>
<dbReference type="InterPro" id="IPR016667">
    <property type="entry name" value="Caps_polysacc_synth_CpsB/CapC"/>
</dbReference>
<evidence type="ECO:0000256" key="1">
    <source>
        <dbReference type="ARBA" id="ARBA00005750"/>
    </source>
</evidence>
<evidence type="ECO:0000313" key="5">
    <source>
        <dbReference type="EMBL" id="MBQ0929189.1"/>
    </source>
</evidence>
<comment type="similarity">
    <text evidence="1">Belongs to the metallo-dependent hydrolases superfamily. CpsB/CapC family.</text>
</comment>
<accession>A0A940YFT0</accession>
<comment type="caution">
    <text evidence="5">The sequence shown here is derived from an EMBL/GenBank/DDBJ whole genome shotgun (WGS) entry which is preliminary data.</text>
</comment>
<comment type="catalytic activity">
    <reaction evidence="4">
        <text>O-phospho-L-tyrosyl-[protein] + H2O = L-tyrosyl-[protein] + phosphate</text>
        <dbReference type="Rhea" id="RHEA:10684"/>
        <dbReference type="Rhea" id="RHEA-COMP:10136"/>
        <dbReference type="Rhea" id="RHEA-COMP:20101"/>
        <dbReference type="ChEBI" id="CHEBI:15377"/>
        <dbReference type="ChEBI" id="CHEBI:43474"/>
        <dbReference type="ChEBI" id="CHEBI:46858"/>
        <dbReference type="ChEBI" id="CHEBI:61978"/>
        <dbReference type="EC" id="3.1.3.48"/>
    </reaction>
</comment>
<evidence type="ECO:0000313" key="6">
    <source>
        <dbReference type="Proteomes" id="UP000676246"/>
    </source>
</evidence>
<dbReference type="EMBL" id="JAGQDD010000001">
    <property type="protein sequence ID" value="MBQ0929189.1"/>
    <property type="molecule type" value="Genomic_DNA"/>
</dbReference>
<dbReference type="AlphaFoldDB" id="A0A940YFT0"/>
<dbReference type="GO" id="GO:0004725">
    <property type="term" value="F:protein tyrosine phosphatase activity"/>
    <property type="evidence" value="ECO:0007669"/>
    <property type="project" value="UniProtKB-EC"/>
</dbReference>
<dbReference type="Proteomes" id="UP000676246">
    <property type="component" value="Unassembled WGS sequence"/>
</dbReference>
<dbReference type="PANTHER" id="PTHR39181:SF1">
    <property type="entry name" value="TYROSINE-PROTEIN PHOSPHATASE YWQE"/>
    <property type="match status" value="1"/>
</dbReference>
<reference evidence="5 6" key="1">
    <citation type="submission" date="2021-04" db="EMBL/GenBank/DDBJ databases">
        <title>The genome sequence of Ideonella sp. 3Y2.</title>
        <authorList>
            <person name="Liu Y."/>
        </authorList>
    </citation>
    <scope>NUCLEOTIDE SEQUENCE [LARGE SCALE GENOMIC DNA]</scope>
    <source>
        <strain evidence="5 6">3Y2</strain>
    </source>
</reference>
<dbReference type="Pfam" id="PF19567">
    <property type="entry name" value="CpsB_CapC"/>
    <property type="match status" value="1"/>
</dbReference>
<dbReference type="InterPro" id="IPR016195">
    <property type="entry name" value="Pol/histidinol_Pase-like"/>
</dbReference>
<evidence type="ECO:0000256" key="4">
    <source>
        <dbReference type="ARBA" id="ARBA00051722"/>
    </source>
</evidence>
<protein>
    <recommendedName>
        <fullName evidence="2">protein-tyrosine-phosphatase</fullName>
        <ecNumber evidence="2">3.1.3.48</ecNumber>
    </recommendedName>
</protein>
<dbReference type="RefSeq" id="WP_210851446.1">
    <property type="nucleotide sequence ID" value="NZ_JAGQDD010000001.1"/>
</dbReference>
<dbReference type="GO" id="GO:0030145">
    <property type="term" value="F:manganese ion binding"/>
    <property type="evidence" value="ECO:0007669"/>
    <property type="project" value="InterPro"/>
</dbReference>
<dbReference type="SUPFAM" id="SSF89550">
    <property type="entry name" value="PHP domain-like"/>
    <property type="match status" value="1"/>
</dbReference>
<evidence type="ECO:0000256" key="2">
    <source>
        <dbReference type="ARBA" id="ARBA00013064"/>
    </source>
</evidence>
<organism evidence="5 6">
    <name type="scientific">Ideonella alba</name>
    <dbReference type="NCBI Taxonomy" id="2824118"/>
    <lineage>
        <taxon>Bacteria</taxon>
        <taxon>Pseudomonadati</taxon>
        <taxon>Pseudomonadota</taxon>
        <taxon>Betaproteobacteria</taxon>
        <taxon>Burkholderiales</taxon>
        <taxon>Sphaerotilaceae</taxon>
        <taxon>Ideonella</taxon>
    </lineage>
</organism>
<keyword evidence="3" id="KW-0378">Hydrolase</keyword>
<dbReference type="EC" id="3.1.3.48" evidence="2"/>
<sequence>MIDLHCHLLPGIDDGPATLDDALALARALVADGVQHVVATPHVFPGRYENKRGGIARAHAAFVQVLAQHGVPLQLSYAGEVRLGPEVLEWLARDELPFLGGEAAHRGQAPRVMLLEMPDGQVPLGTDRLCATLSRQGIVPLIAHPERNRGVMEQPDRLQPLVDAGCQFQLTAGSLLGDFGSRAQDAAWDLLDQGLVTVVASDAHNLRGRAPRMGAAREWLVQEYGEATARRLTLDAPARLCGLSAAAATWPRAA</sequence>
<name>A0A940YFT0_9BURK</name>
<keyword evidence="6" id="KW-1185">Reference proteome</keyword>
<proteinExistence type="inferred from homology"/>
<dbReference type="PANTHER" id="PTHR39181">
    <property type="entry name" value="TYROSINE-PROTEIN PHOSPHATASE YWQE"/>
    <property type="match status" value="1"/>
</dbReference>
<dbReference type="PIRSF" id="PIRSF016557">
    <property type="entry name" value="Caps_synth_CpsB"/>
    <property type="match status" value="1"/>
</dbReference>